<keyword evidence="9 10" id="KW-0472">Membrane</keyword>
<evidence type="ECO:0000256" key="9">
    <source>
        <dbReference type="ARBA" id="ARBA00023136"/>
    </source>
</evidence>
<keyword evidence="4 10" id="KW-0812">Transmembrane</keyword>
<dbReference type="PROSITE" id="PS50893">
    <property type="entry name" value="ABC_TRANSPORTER_2"/>
    <property type="match status" value="2"/>
</dbReference>
<dbReference type="GO" id="GO:0140359">
    <property type="term" value="F:ABC-type transporter activity"/>
    <property type="evidence" value="ECO:0007669"/>
    <property type="project" value="InterPro"/>
</dbReference>
<evidence type="ECO:0000256" key="8">
    <source>
        <dbReference type="ARBA" id="ARBA00022989"/>
    </source>
</evidence>
<dbReference type="CDD" id="cd03250">
    <property type="entry name" value="ABCC_MRP_domain1"/>
    <property type="match status" value="1"/>
</dbReference>
<evidence type="ECO:0000256" key="7">
    <source>
        <dbReference type="ARBA" id="ARBA00022840"/>
    </source>
</evidence>
<feature type="domain" description="ABC transporter" evidence="11">
    <location>
        <begin position="1202"/>
        <end position="1436"/>
    </location>
</feature>
<sequence length="1443" mass="158871">MSCSSTFTVWDTSGAADFSQCFEESVLSVLISAAAILFSVFRLSYLRHKKVIEPRLTKWHITANRITSVLSIVASLAALIVASISSNSSGSVTLAASFSLAASIGVAASLYVEHTRLARASTGLMVYWLLAVIVWVIRIRTRFVLEQTDALVYVFIVQAALNAVSFILENMTYVADLETGDRVRPTPLGSNINVFARVTYWYMQPLLVKGAQKELTLDDLWKPDRSQSSSAIINRFQARWKAEIKSATGKGKKPWLIRALLKAFYPALLVGFAEYWVTFICVFIQPMLLDSILGFIADPNGKNYIGYILAAAIFFNAVLNVLMGMQQFITALSVGYQIRSALCTAIFRKSLNLTNTSRQATSTGHINNMLAADTQHVMWYMTAFYDPLGIPVKIAVAIYFLWQQLGVACLAGLGIILLAIPIQAAIGKVLMKKFDEKQSRGDVRIEVVNETLTSIKLLKLYGWDTLFHKRVMNSRQEELKSIKSIGILKSWETLVGSVTPLFVSLASFALYSALNTAPEQALNASRIFVSLSLFNILAEPIMYLGWIFAGGSACYISLNRMQEFLLMEELDDSNVRREIAKDGNVIAVNNGTFKWDAAAEESTLSDINTTVPQGSLTAVIGRVGTGKSSFISSLLGDMHKVSGEVRVSGSVAYVSQQAWIENATIRDNILFGSEYDEKKYQAVIDACALRRDLTLLVSGDMTEIGEKGVNLSGGQKQRLSLARAVYNDAEIYLLDDVLSAVDAHVDKHIFDNVIGPRGMLSGKTRVFVTHGVHHLPSCDKIIVIKDKTIEQQGSYQELIDQEGTFKVLIEEFAHDKEDENDKTDSKDSIETKVVVDDKQVSVVKAEEVDEKEEEGKLMTKEEAGKGLAKASVFVKYMRAAGMPWVILAFTLLVCSQVATVGTGIWLTNWSSGNGTNTTGYYLGIYGFLVILASTLSLLTNLTMYVKVGQNAARVLHSNMLEGVMNSPMSFFDTNPLGRITNRFVGDIQIVDESLVETYVSFLTCIAQSIATVIVICSVTPYFLAVILPLFVVYYYLQNYYLKAAQALQRVARLTNSPIYTLANTTFTGVSVVKAFGKTGKYIEKNNELQDAMQSTFLTQMAVGRWIQGRLEVLGAFISFGAAVFAVVQRNSISAGSAGLSIGYALQITQYLYQAMRTFGQFQNNGVSMERIFEYFDLPSEAPQHTDVDDEKALVGWPREGRVEFKDLKMRYREGTPLVLNGISVDVKGGEKVGIVGRTGAGKSSLSVALFRLSEADEGSIEIDGVDVSKLGLNLLRTKLTIIPQEAVLFGASVRDNIDPGHLYTDEQIWSALEVSHLKSRFAGHEEGLEQKIKSGGENMSVGERQLFCLARAILRKTKILLLDEATAGIDLETDSLIQATIRREFADSTVLTIAHRIQTIMDSDKIMVLNAGRVEEMESPTELMKNPDSAFAQLAAAAGVKEI</sequence>
<feature type="transmembrane region" description="Helical" evidence="10">
    <location>
        <begin position="66"/>
        <end position="86"/>
    </location>
</feature>
<protein>
    <recommendedName>
        <fullName evidence="15">P-loop containing nucleoside triphosphate hydrolase protein</fullName>
    </recommendedName>
</protein>
<dbReference type="PANTHER" id="PTHR24223">
    <property type="entry name" value="ATP-BINDING CASSETTE SUB-FAMILY C"/>
    <property type="match status" value="1"/>
</dbReference>
<evidence type="ECO:0000313" key="14">
    <source>
        <dbReference type="Proteomes" id="UP000193642"/>
    </source>
</evidence>
<dbReference type="Gene3D" id="1.20.1560.10">
    <property type="entry name" value="ABC transporter type 1, transmembrane domain"/>
    <property type="match status" value="2"/>
</dbReference>
<keyword evidence="3" id="KW-0813">Transport</keyword>
<evidence type="ECO:0008006" key="15">
    <source>
        <dbReference type="Google" id="ProtNLM"/>
    </source>
</evidence>
<feature type="domain" description="ABC transporter" evidence="11">
    <location>
        <begin position="586"/>
        <end position="811"/>
    </location>
</feature>
<feature type="transmembrane region" description="Helical" evidence="10">
    <location>
        <begin position="1009"/>
        <end position="1036"/>
    </location>
</feature>
<dbReference type="GO" id="GO:0005524">
    <property type="term" value="F:ATP binding"/>
    <property type="evidence" value="ECO:0007669"/>
    <property type="project" value="UniProtKB-KW"/>
</dbReference>
<dbReference type="GO" id="GO:0000329">
    <property type="term" value="C:fungal-type vacuole membrane"/>
    <property type="evidence" value="ECO:0007669"/>
    <property type="project" value="UniProtKB-ARBA"/>
</dbReference>
<dbReference type="InterPro" id="IPR027417">
    <property type="entry name" value="P-loop_NTPase"/>
</dbReference>
<keyword evidence="8 10" id="KW-1133">Transmembrane helix</keyword>
<keyword evidence="6" id="KW-0547">Nucleotide-binding</keyword>
<dbReference type="InterPro" id="IPR050173">
    <property type="entry name" value="ABC_transporter_C-like"/>
</dbReference>
<proteinExistence type="inferred from homology"/>
<reference evidence="13 14" key="1">
    <citation type="submission" date="2016-07" db="EMBL/GenBank/DDBJ databases">
        <title>Pervasive Adenine N6-methylation of Active Genes in Fungi.</title>
        <authorList>
            <consortium name="DOE Joint Genome Institute"/>
            <person name="Mondo S.J."/>
            <person name="Dannebaum R.O."/>
            <person name="Kuo R.C."/>
            <person name="Labutti K."/>
            <person name="Haridas S."/>
            <person name="Kuo A."/>
            <person name="Salamov A."/>
            <person name="Ahrendt S.R."/>
            <person name="Lipzen A."/>
            <person name="Sullivan W."/>
            <person name="Andreopoulos W.B."/>
            <person name="Clum A."/>
            <person name="Lindquist E."/>
            <person name="Daum C."/>
            <person name="Ramamoorthy G.K."/>
            <person name="Gryganskyi A."/>
            <person name="Culley D."/>
            <person name="Magnuson J.K."/>
            <person name="James T.Y."/>
            <person name="O'Malley M.A."/>
            <person name="Stajich J.E."/>
            <person name="Spatafora J.W."/>
            <person name="Visel A."/>
            <person name="Grigoriev I.V."/>
        </authorList>
    </citation>
    <scope>NUCLEOTIDE SEQUENCE [LARGE SCALE GENOMIC DNA]</scope>
    <source>
        <strain evidence="13 14">JEL800</strain>
    </source>
</reference>
<dbReference type="FunFam" id="3.40.50.300:FF:000074">
    <property type="entry name" value="Multidrug resistance-associated protein 5 isoform 1"/>
    <property type="match status" value="1"/>
</dbReference>
<dbReference type="InterPro" id="IPR017871">
    <property type="entry name" value="ABC_transporter-like_CS"/>
</dbReference>
<feature type="transmembrane region" description="Helical" evidence="10">
    <location>
        <begin position="884"/>
        <end position="906"/>
    </location>
</feature>
<feature type="domain" description="ABC transmembrane type-1" evidence="12">
    <location>
        <begin position="277"/>
        <end position="553"/>
    </location>
</feature>
<feature type="transmembrane region" description="Helical" evidence="10">
    <location>
        <begin position="305"/>
        <end position="323"/>
    </location>
</feature>
<dbReference type="PANTHER" id="PTHR24223:SF443">
    <property type="entry name" value="MULTIDRUG-RESISTANCE LIKE PROTEIN 1, ISOFORM I"/>
    <property type="match status" value="1"/>
</dbReference>
<evidence type="ECO:0000256" key="5">
    <source>
        <dbReference type="ARBA" id="ARBA00022737"/>
    </source>
</evidence>
<evidence type="ECO:0000256" key="4">
    <source>
        <dbReference type="ARBA" id="ARBA00022692"/>
    </source>
</evidence>
<organism evidence="13 14">
    <name type="scientific">Rhizoclosmatium globosum</name>
    <dbReference type="NCBI Taxonomy" id="329046"/>
    <lineage>
        <taxon>Eukaryota</taxon>
        <taxon>Fungi</taxon>
        <taxon>Fungi incertae sedis</taxon>
        <taxon>Chytridiomycota</taxon>
        <taxon>Chytridiomycota incertae sedis</taxon>
        <taxon>Chytridiomycetes</taxon>
        <taxon>Chytridiales</taxon>
        <taxon>Chytriomycetaceae</taxon>
        <taxon>Rhizoclosmatium</taxon>
    </lineage>
</organism>
<feature type="transmembrane region" description="Helical" evidence="10">
    <location>
        <begin position="493"/>
        <end position="514"/>
    </location>
</feature>
<evidence type="ECO:0000313" key="13">
    <source>
        <dbReference type="EMBL" id="ORY45551.1"/>
    </source>
</evidence>
<feature type="domain" description="ABC transmembrane type-1" evidence="12">
    <location>
        <begin position="886"/>
        <end position="1163"/>
    </location>
</feature>
<evidence type="ECO:0000259" key="12">
    <source>
        <dbReference type="PROSITE" id="PS50929"/>
    </source>
</evidence>
<feature type="transmembrane region" description="Helical" evidence="10">
    <location>
        <begin position="1110"/>
        <end position="1127"/>
    </location>
</feature>
<dbReference type="InterPro" id="IPR011527">
    <property type="entry name" value="ABC1_TM_dom"/>
</dbReference>
<dbReference type="SMART" id="SM00382">
    <property type="entry name" value="AAA"/>
    <property type="match status" value="2"/>
</dbReference>
<feature type="transmembrane region" description="Helical" evidence="10">
    <location>
        <begin position="26"/>
        <end position="45"/>
    </location>
</feature>
<dbReference type="CDD" id="cd18579">
    <property type="entry name" value="ABC_6TM_ABCC_D1"/>
    <property type="match status" value="1"/>
</dbReference>
<feature type="transmembrane region" description="Helical" evidence="10">
    <location>
        <begin position="534"/>
        <end position="558"/>
    </location>
</feature>
<feature type="transmembrane region" description="Helical" evidence="10">
    <location>
        <begin position="918"/>
        <end position="938"/>
    </location>
</feature>
<evidence type="ECO:0000256" key="2">
    <source>
        <dbReference type="ARBA" id="ARBA00009726"/>
    </source>
</evidence>
<dbReference type="FunFam" id="3.40.50.300:FF:000997">
    <property type="entry name" value="Multidrug resistance-associated protein 1"/>
    <property type="match status" value="1"/>
</dbReference>
<feature type="transmembrane region" description="Helical" evidence="10">
    <location>
        <begin position="405"/>
        <end position="430"/>
    </location>
</feature>
<dbReference type="OrthoDB" id="6500128at2759"/>
<dbReference type="Gene3D" id="3.40.50.300">
    <property type="entry name" value="P-loop containing nucleotide triphosphate hydrolases"/>
    <property type="match status" value="2"/>
</dbReference>
<evidence type="ECO:0000256" key="6">
    <source>
        <dbReference type="ARBA" id="ARBA00022741"/>
    </source>
</evidence>
<dbReference type="Pfam" id="PF24357">
    <property type="entry name" value="TMD0_ABC"/>
    <property type="match status" value="1"/>
</dbReference>
<keyword evidence="14" id="KW-1185">Reference proteome</keyword>
<feature type="transmembrane region" description="Helical" evidence="10">
    <location>
        <begin position="263"/>
        <end position="285"/>
    </location>
</feature>
<dbReference type="GO" id="GO:0016887">
    <property type="term" value="F:ATP hydrolysis activity"/>
    <property type="evidence" value="ECO:0007669"/>
    <property type="project" value="InterPro"/>
</dbReference>
<dbReference type="SUPFAM" id="SSF52540">
    <property type="entry name" value="P-loop containing nucleoside triphosphate hydrolases"/>
    <property type="match status" value="2"/>
</dbReference>
<dbReference type="CDD" id="cd03244">
    <property type="entry name" value="ABCC_MRP_domain2"/>
    <property type="match status" value="1"/>
</dbReference>
<dbReference type="SUPFAM" id="SSF90123">
    <property type="entry name" value="ABC transporter transmembrane region"/>
    <property type="match status" value="2"/>
</dbReference>
<dbReference type="InterPro" id="IPR003439">
    <property type="entry name" value="ABC_transporter-like_ATP-bd"/>
</dbReference>
<keyword evidence="5" id="KW-0677">Repeat</keyword>
<feature type="transmembrane region" description="Helical" evidence="10">
    <location>
        <begin position="92"/>
        <end position="112"/>
    </location>
</feature>
<dbReference type="STRING" id="329046.A0A1Y2CER6"/>
<comment type="caution">
    <text evidence="13">The sequence shown here is derived from an EMBL/GenBank/DDBJ whole genome shotgun (WGS) entry which is preliminary data.</text>
</comment>
<keyword evidence="7" id="KW-0067">ATP-binding</keyword>
<feature type="transmembrane region" description="Helical" evidence="10">
    <location>
        <begin position="150"/>
        <end position="168"/>
    </location>
</feature>
<dbReference type="InterPro" id="IPR003593">
    <property type="entry name" value="AAA+_ATPase"/>
</dbReference>
<dbReference type="PROSITE" id="PS00211">
    <property type="entry name" value="ABC_TRANSPORTER_1"/>
    <property type="match status" value="2"/>
</dbReference>
<dbReference type="InterPro" id="IPR056227">
    <property type="entry name" value="TMD0_ABC"/>
</dbReference>
<evidence type="ECO:0000256" key="1">
    <source>
        <dbReference type="ARBA" id="ARBA00004128"/>
    </source>
</evidence>
<accession>A0A1Y2CER6</accession>
<dbReference type="Pfam" id="PF00005">
    <property type="entry name" value="ABC_tran"/>
    <property type="match status" value="2"/>
</dbReference>
<comment type="similarity">
    <text evidence="2">Belongs to the ABC transporter superfamily. ABCC family. Conjugate transporter (TC 3.A.1.208) subfamily.</text>
</comment>
<dbReference type="Pfam" id="PF00664">
    <property type="entry name" value="ABC_membrane"/>
    <property type="match status" value="2"/>
</dbReference>
<dbReference type="FunFam" id="1.20.1560.10:FF:000006">
    <property type="entry name" value="ATP-binding cassette, sub-family C (CFTR/MRP), member 9"/>
    <property type="match status" value="1"/>
</dbReference>
<dbReference type="FunFam" id="1.20.1560.10:FF:000010">
    <property type="entry name" value="Multidrug resistance-associated ABC transporter"/>
    <property type="match status" value="1"/>
</dbReference>
<gene>
    <name evidence="13" type="ORF">BCR33DRAFT_697103</name>
</gene>
<evidence type="ECO:0000256" key="3">
    <source>
        <dbReference type="ARBA" id="ARBA00022448"/>
    </source>
</evidence>
<feature type="transmembrane region" description="Helical" evidence="10">
    <location>
        <begin position="124"/>
        <end position="144"/>
    </location>
</feature>
<dbReference type="CDD" id="cd18603">
    <property type="entry name" value="ABC_6TM_MRP1_2_3_6_D2_like"/>
    <property type="match status" value="1"/>
</dbReference>
<dbReference type="InterPro" id="IPR036640">
    <property type="entry name" value="ABC1_TM_sf"/>
</dbReference>
<evidence type="ECO:0000259" key="11">
    <source>
        <dbReference type="PROSITE" id="PS50893"/>
    </source>
</evidence>
<comment type="subcellular location">
    <subcellularLocation>
        <location evidence="1">Vacuole membrane</location>
        <topology evidence="1">Multi-pass membrane protein</topology>
    </subcellularLocation>
</comment>
<dbReference type="EMBL" id="MCGO01000019">
    <property type="protein sequence ID" value="ORY45551.1"/>
    <property type="molecule type" value="Genomic_DNA"/>
</dbReference>
<dbReference type="InterPro" id="IPR044746">
    <property type="entry name" value="ABCC_6TM_D1"/>
</dbReference>
<dbReference type="PROSITE" id="PS50929">
    <property type="entry name" value="ABC_TM1F"/>
    <property type="match status" value="2"/>
</dbReference>
<dbReference type="Proteomes" id="UP000193642">
    <property type="component" value="Unassembled WGS sequence"/>
</dbReference>
<feature type="transmembrane region" description="Helical" evidence="10">
    <location>
        <begin position="377"/>
        <end position="399"/>
    </location>
</feature>
<evidence type="ECO:0000256" key="10">
    <source>
        <dbReference type="SAM" id="Phobius"/>
    </source>
</evidence>
<name>A0A1Y2CER6_9FUNG</name>